<dbReference type="InterPro" id="IPR011048">
    <property type="entry name" value="Haem_d1_sf"/>
</dbReference>
<proteinExistence type="inferred from homology"/>
<keyword evidence="4" id="KW-1185">Reference proteome</keyword>
<keyword evidence="2" id="KW-0732">Signal</keyword>
<protein>
    <submittedName>
        <fullName evidence="3">Lactonase, 7-bladed beta-propeller-domain-containing protein</fullName>
    </submittedName>
</protein>
<evidence type="ECO:0000313" key="3">
    <source>
        <dbReference type="EMBL" id="KAK0713622.1"/>
    </source>
</evidence>
<evidence type="ECO:0000256" key="2">
    <source>
        <dbReference type="SAM" id="SignalP"/>
    </source>
</evidence>
<dbReference type="GeneID" id="85329007"/>
<sequence>MVGIMTPKGLLSLLLAAPASAEILFATSYNDHALYTLSLNASSLAVVAKSYDCGSEPTWLTLDYAKSVLYCLNEGWGGAASITSYKTTGGALSKLDVLPVLKSPVASTLFGPNKTGLAVAYYDTSSFITFSVADPSKLALQQQETYKLASPGPVPDRQDVPHIHDAILDPTGKYLVATDLGADLLRIYKISNCAKNVTELTPVKAVPGSGPRHGAFATAGKSTYFYNVNELSNTITGYSVSYDNKSGPAFTRLFDFSTHGPGGTVPAGTKAAELVVSPDQKFVILSSRGESSLTIPNFDAGNSTALPSDPLVSFAIDGATGALKLAQVAPAGGVNPRGFSLNKAGTLVASALQDDNRVVVIARDPATGLLGNIVAHAVVGVGAGNGPNYALFNE</sequence>
<feature type="signal peptide" evidence="2">
    <location>
        <begin position="1"/>
        <end position="21"/>
    </location>
</feature>
<reference evidence="3" key="1">
    <citation type="submission" date="2023-06" db="EMBL/GenBank/DDBJ databases">
        <title>Genome-scale phylogeny and comparative genomics of the fungal order Sordariales.</title>
        <authorList>
            <consortium name="Lawrence Berkeley National Laboratory"/>
            <person name="Hensen N."/>
            <person name="Bonometti L."/>
            <person name="Westerberg I."/>
            <person name="Brannstrom I.O."/>
            <person name="Guillou S."/>
            <person name="Cros-Aarteil S."/>
            <person name="Calhoun S."/>
            <person name="Haridas S."/>
            <person name="Kuo A."/>
            <person name="Mondo S."/>
            <person name="Pangilinan J."/>
            <person name="Riley R."/>
            <person name="LaButti K."/>
            <person name="Andreopoulos B."/>
            <person name="Lipzen A."/>
            <person name="Chen C."/>
            <person name="Yanf M."/>
            <person name="Daum C."/>
            <person name="Ng V."/>
            <person name="Clum A."/>
            <person name="Steindorff A."/>
            <person name="Ohm R."/>
            <person name="Martin F."/>
            <person name="Silar P."/>
            <person name="Natvig D."/>
            <person name="Lalanne C."/>
            <person name="Gautier V."/>
            <person name="Ament-velasquez S.L."/>
            <person name="Kruys A."/>
            <person name="Hutchinson M.I."/>
            <person name="Powell A.J."/>
            <person name="Barry K."/>
            <person name="Miller A.N."/>
            <person name="Grigoriev I.V."/>
            <person name="Debuchy R."/>
            <person name="Gladieux P."/>
            <person name="Thoren M.H."/>
            <person name="Johannesson H."/>
        </authorList>
    </citation>
    <scope>NUCLEOTIDE SEQUENCE</scope>
    <source>
        <strain evidence="3">SMH2392-1A</strain>
    </source>
</reference>
<evidence type="ECO:0000313" key="4">
    <source>
        <dbReference type="Proteomes" id="UP001172101"/>
    </source>
</evidence>
<dbReference type="InterPro" id="IPR050282">
    <property type="entry name" value="Cycloisomerase_2"/>
</dbReference>
<feature type="chain" id="PRO_5041419613" evidence="2">
    <location>
        <begin position="22"/>
        <end position="394"/>
    </location>
</feature>
<dbReference type="Gene3D" id="2.130.10.10">
    <property type="entry name" value="YVTN repeat-like/Quinoprotein amine dehydrogenase"/>
    <property type="match status" value="1"/>
</dbReference>
<dbReference type="AlphaFoldDB" id="A0AA40ACZ5"/>
<dbReference type="GO" id="GO:0017057">
    <property type="term" value="F:6-phosphogluconolactonase activity"/>
    <property type="evidence" value="ECO:0007669"/>
    <property type="project" value="TreeGrafter"/>
</dbReference>
<dbReference type="Proteomes" id="UP001172101">
    <property type="component" value="Unassembled WGS sequence"/>
</dbReference>
<evidence type="ECO:0000256" key="1">
    <source>
        <dbReference type="ARBA" id="ARBA00005564"/>
    </source>
</evidence>
<dbReference type="InterPro" id="IPR019405">
    <property type="entry name" value="Lactonase_7-beta_prop"/>
</dbReference>
<organism evidence="3 4">
    <name type="scientific">Lasiosphaeria miniovina</name>
    <dbReference type="NCBI Taxonomy" id="1954250"/>
    <lineage>
        <taxon>Eukaryota</taxon>
        <taxon>Fungi</taxon>
        <taxon>Dikarya</taxon>
        <taxon>Ascomycota</taxon>
        <taxon>Pezizomycotina</taxon>
        <taxon>Sordariomycetes</taxon>
        <taxon>Sordariomycetidae</taxon>
        <taxon>Sordariales</taxon>
        <taxon>Lasiosphaeriaceae</taxon>
        <taxon>Lasiosphaeria</taxon>
    </lineage>
</organism>
<dbReference type="InterPro" id="IPR015943">
    <property type="entry name" value="WD40/YVTN_repeat-like_dom_sf"/>
</dbReference>
<dbReference type="PANTHER" id="PTHR30344">
    <property type="entry name" value="6-PHOSPHOGLUCONOLACTONASE-RELATED"/>
    <property type="match status" value="1"/>
</dbReference>
<gene>
    <name evidence="3" type="ORF">B0T26DRAFT_753715</name>
</gene>
<dbReference type="Pfam" id="PF10282">
    <property type="entry name" value="Lactonase"/>
    <property type="match status" value="1"/>
</dbReference>
<dbReference type="EMBL" id="JAUIRO010000005">
    <property type="protein sequence ID" value="KAK0713622.1"/>
    <property type="molecule type" value="Genomic_DNA"/>
</dbReference>
<dbReference type="SUPFAM" id="SSF51004">
    <property type="entry name" value="C-terminal (heme d1) domain of cytochrome cd1-nitrite reductase"/>
    <property type="match status" value="1"/>
</dbReference>
<comment type="caution">
    <text evidence="3">The sequence shown here is derived from an EMBL/GenBank/DDBJ whole genome shotgun (WGS) entry which is preliminary data.</text>
</comment>
<dbReference type="PANTHER" id="PTHR30344:SF1">
    <property type="entry name" value="6-PHOSPHOGLUCONOLACTONASE"/>
    <property type="match status" value="1"/>
</dbReference>
<accession>A0AA40ACZ5</accession>
<name>A0AA40ACZ5_9PEZI</name>
<dbReference type="RefSeq" id="XP_060294945.1">
    <property type="nucleotide sequence ID" value="XM_060445737.1"/>
</dbReference>
<comment type="similarity">
    <text evidence="1">Belongs to the cycloisomerase 2 family.</text>
</comment>